<accession>A0A0A9GSW8</accession>
<proteinExistence type="predicted"/>
<dbReference type="AlphaFoldDB" id="A0A0A9GSW8"/>
<reference evidence="2" key="1">
    <citation type="submission" date="2014-09" db="EMBL/GenBank/DDBJ databases">
        <authorList>
            <person name="Magalhaes I.L.F."/>
            <person name="Oliveira U."/>
            <person name="Santos F.R."/>
            <person name="Vidigal T.H.D.A."/>
            <person name="Brescovit A.D."/>
            <person name="Santos A.J."/>
        </authorList>
    </citation>
    <scope>NUCLEOTIDE SEQUENCE</scope>
    <source>
        <tissue evidence="2">Shoot tissue taken approximately 20 cm above the soil surface</tissue>
    </source>
</reference>
<evidence type="ECO:0000256" key="1">
    <source>
        <dbReference type="SAM" id="MobiDB-lite"/>
    </source>
</evidence>
<protein>
    <submittedName>
        <fullName evidence="2">Uncharacterized protein</fullName>
    </submittedName>
</protein>
<feature type="region of interest" description="Disordered" evidence="1">
    <location>
        <begin position="1"/>
        <end position="28"/>
    </location>
</feature>
<sequence>MGGTSPARSPTSRCRPPRRSSPTTRCAA</sequence>
<reference evidence="2" key="2">
    <citation type="journal article" date="2015" name="Data Brief">
        <title>Shoot transcriptome of the giant reed, Arundo donax.</title>
        <authorList>
            <person name="Barrero R.A."/>
            <person name="Guerrero F.D."/>
            <person name="Moolhuijzen P."/>
            <person name="Goolsby J.A."/>
            <person name="Tidwell J."/>
            <person name="Bellgard S.E."/>
            <person name="Bellgard M.I."/>
        </authorList>
    </citation>
    <scope>NUCLEOTIDE SEQUENCE</scope>
    <source>
        <tissue evidence="2">Shoot tissue taken approximately 20 cm above the soil surface</tissue>
    </source>
</reference>
<evidence type="ECO:0000313" key="2">
    <source>
        <dbReference type="EMBL" id="JAE25646.1"/>
    </source>
</evidence>
<dbReference type="EMBL" id="GBRH01172250">
    <property type="protein sequence ID" value="JAE25646.1"/>
    <property type="molecule type" value="Transcribed_RNA"/>
</dbReference>
<organism evidence="2">
    <name type="scientific">Arundo donax</name>
    <name type="common">Giant reed</name>
    <name type="synonym">Donax arundinaceus</name>
    <dbReference type="NCBI Taxonomy" id="35708"/>
    <lineage>
        <taxon>Eukaryota</taxon>
        <taxon>Viridiplantae</taxon>
        <taxon>Streptophyta</taxon>
        <taxon>Embryophyta</taxon>
        <taxon>Tracheophyta</taxon>
        <taxon>Spermatophyta</taxon>
        <taxon>Magnoliopsida</taxon>
        <taxon>Liliopsida</taxon>
        <taxon>Poales</taxon>
        <taxon>Poaceae</taxon>
        <taxon>PACMAD clade</taxon>
        <taxon>Arundinoideae</taxon>
        <taxon>Arundineae</taxon>
        <taxon>Arundo</taxon>
    </lineage>
</organism>
<name>A0A0A9GSW8_ARUDO</name>